<comment type="caution">
    <text evidence="2">The sequence shown here is derived from an EMBL/GenBank/DDBJ whole genome shotgun (WGS) entry which is preliminary data.</text>
</comment>
<protein>
    <recommendedName>
        <fullName evidence="1">PD-(D/E)XK nuclease-like domain-containing protein</fullName>
    </recommendedName>
</protein>
<evidence type="ECO:0000313" key="3">
    <source>
        <dbReference type="Proteomes" id="UP000018291"/>
    </source>
</evidence>
<organism evidence="2 3">
    <name type="scientific">Candidatus Neomicrothrix parvicella RN1</name>
    <dbReference type="NCBI Taxonomy" id="1229780"/>
    <lineage>
        <taxon>Bacteria</taxon>
        <taxon>Bacillati</taxon>
        <taxon>Actinomycetota</taxon>
        <taxon>Acidimicrobiia</taxon>
        <taxon>Acidimicrobiales</taxon>
        <taxon>Microthrixaceae</taxon>
        <taxon>Candidatus Neomicrothrix</taxon>
    </lineage>
</organism>
<evidence type="ECO:0000313" key="2">
    <source>
        <dbReference type="EMBL" id="CCM64309.1"/>
    </source>
</evidence>
<keyword evidence="3" id="KW-1185">Reference proteome</keyword>
<dbReference type="InterPro" id="IPR048822">
    <property type="entry name" value="PDDEXK_13"/>
</dbReference>
<evidence type="ECO:0000259" key="1">
    <source>
        <dbReference type="Pfam" id="PF20796"/>
    </source>
</evidence>
<name>R4Z0A9_9ACTN</name>
<dbReference type="HOGENOM" id="CLU_753745_0_0_11"/>
<dbReference type="Proteomes" id="UP000018291">
    <property type="component" value="Unassembled WGS sequence"/>
</dbReference>
<dbReference type="AlphaFoldDB" id="R4Z0A9"/>
<feature type="domain" description="PD-(D/E)XK nuclease-like" evidence="1">
    <location>
        <begin position="64"/>
        <end position="347"/>
    </location>
</feature>
<reference evidence="2 3" key="1">
    <citation type="journal article" date="2013" name="ISME J.">
        <title>Metabolic model for the filamentous 'Candidatus Microthrix parvicella' based on genomic and metagenomic analyses.</title>
        <authorList>
            <person name="Jon McIlroy S."/>
            <person name="Kristiansen R."/>
            <person name="Albertsen M."/>
            <person name="Michael Karst S."/>
            <person name="Rossetti S."/>
            <person name="Lund Nielsen J."/>
            <person name="Tandoi V."/>
            <person name="James Seviour R."/>
            <person name="Nielsen P.H."/>
        </authorList>
    </citation>
    <scope>NUCLEOTIDE SEQUENCE [LARGE SCALE GENOMIC DNA]</scope>
    <source>
        <strain evidence="2 3">RN1</strain>
    </source>
</reference>
<proteinExistence type="predicted"/>
<dbReference type="Pfam" id="PF20796">
    <property type="entry name" value="PDDEXK_13"/>
    <property type="match status" value="1"/>
</dbReference>
<sequence length="367" mass="40503">MSDDGLPWASWVMATARLGKGGRMDCARCKATVESGSRFCGFCGAPAAVEARLNWDDPKLAVASDPPLRRTYRLLQSWYREHVLGADYGYTHGKTTRPVGSLLAPDAVASDRALNFFDDRSILDYVDHRVPEVQAASGTLEEHRLRHNMLSSMPMAFSFVAALRQAEDRARIVSQLFGVDCAEVIEVFAEWTPNRPSAELLNDRTAFDATILYRSSTGTTGLIGIETKYTEPLSQRKYLKDRYVQVTNDCGWFRPSAETALVASKTNQLWRNAMLAAVSERLIVDEARLAIIGLDQDASLWKSADALTAQMAKPERILSRTWESVVESLSSSSIASFAALFNERYLDTSPLDRAQGGSAVASVVSRC</sequence>
<dbReference type="eggNOG" id="ENOG502ZAUM">
    <property type="taxonomic scope" value="Bacteria"/>
</dbReference>
<dbReference type="EMBL" id="CANL01000030">
    <property type="protein sequence ID" value="CCM64309.1"/>
    <property type="molecule type" value="Genomic_DNA"/>
</dbReference>
<dbReference type="STRING" id="1229780.BN381_360011"/>
<gene>
    <name evidence="2" type="ORF">BN381_360011</name>
</gene>
<accession>R4Z0A9</accession>